<organism evidence="1 2">
    <name type="scientific">Hyalomma asiaticum</name>
    <name type="common">Tick</name>
    <dbReference type="NCBI Taxonomy" id="266040"/>
    <lineage>
        <taxon>Eukaryota</taxon>
        <taxon>Metazoa</taxon>
        <taxon>Ecdysozoa</taxon>
        <taxon>Arthropoda</taxon>
        <taxon>Chelicerata</taxon>
        <taxon>Arachnida</taxon>
        <taxon>Acari</taxon>
        <taxon>Parasitiformes</taxon>
        <taxon>Ixodida</taxon>
        <taxon>Ixodoidea</taxon>
        <taxon>Ixodidae</taxon>
        <taxon>Hyalomminae</taxon>
        <taxon>Hyalomma</taxon>
    </lineage>
</organism>
<evidence type="ECO:0000313" key="1">
    <source>
        <dbReference type="EMBL" id="KAH6949003.1"/>
    </source>
</evidence>
<comment type="caution">
    <text evidence="1">The sequence shown here is derived from an EMBL/GenBank/DDBJ whole genome shotgun (WGS) entry which is preliminary data.</text>
</comment>
<protein>
    <submittedName>
        <fullName evidence="1">Uncharacterized protein</fullName>
    </submittedName>
</protein>
<keyword evidence="2" id="KW-1185">Reference proteome</keyword>
<proteinExistence type="predicted"/>
<name>A0ACB7TPK8_HYAAI</name>
<reference evidence="1" key="1">
    <citation type="submission" date="2020-05" db="EMBL/GenBank/DDBJ databases">
        <title>Large-scale comparative analyses of tick genomes elucidate their genetic diversity and vector capacities.</title>
        <authorList>
            <person name="Jia N."/>
            <person name="Wang J."/>
            <person name="Shi W."/>
            <person name="Du L."/>
            <person name="Sun Y."/>
            <person name="Zhan W."/>
            <person name="Jiang J."/>
            <person name="Wang Q."/>
            <person name="Zhang B."/>
            <person name="Ji P."/>
            <person name="Sakyi L.B."/>
            <person name="Cui X."/>
            <person name="Yuan T."/>
            <person name="Jiang B."/>
            <person name="Yang W."/>
            <person name="Lam T.T.-Y."/>
            <person name="Chang Q."/>
            <person name="Ding S."/>
            <person name="Wang X."/>
            <person name="Zhu J."/>
            <person name="Ruan X."/>
            <person name="Zhao L."/>
            <person name="Wei J."/>
            <person name="Que T."/>
            <person name="Du C."/>
            <person name="Cheng J."/>
            <person name="Dai P."/>
            <person name="Han X."/>
            <person name="Huang E."/>
            <person name="Gao Y."/>
            <person name="Liu J."/>
            <person name="Shao H."/>
            <person name="Ye R."/>
            <person name="Li L."/>
            <person name="Wei W."/>
            <person name="Wang X."/>
            <person name="Wang C."/>
            <person name="Yang T."/>
            <person name="Huo Q."/>
            <person name="Li W."/>
            <person name="Guo W."/>
            <person name="Chen H."/>
            <person name="Zhou L."/>
            <person name="Ni X."/>
            <person name="Tian J."/>
            <person name="Zhou Y."/>
            <person name="Sheng Y."/>
            <person name="Liu T."/>
            <person name="Pan Y."/>
            <person name="Xia L."/>
            <person name="Li J."/>
            <person name="Zhao F."/>
            <person name="Cao W."/>
        </authorList>
    </citation>
    <scope>NUCLEOTIDE SEQUENCE</scope>
    <source>
        <strain evidence="1">Hyas-2018</strain>
    </source>
</reference>
<dbReference type="Proteomes" id="UP000821845">
    <property type="component" value="Chromosome 1"/>
</dbReference>
<evidence type="ECO:0000313" key="2">
    <source>
        <dbReference type="Proteomes" id="UP000821845"/>
    </source>
</evidence>
<sequence>MLRGTRAHFFFLFLNVDTPTSSVHGTRLATTNAGRKLARAFIALRQIGRERSCRDAYRRRRLRFQRSPTTNGWPARREPYFAPRTLERTPGRLFAGPRNPGASFARGWPEAGRAGRSDDAFKASRQRVALRDALSAPGGKKTTPSSAVWRAAARNNAESNERSVAAAGTLSKRVVETDALQIALAALVAVCFVLCARCFSRPLLPPRAYLDWSSPLPHH</sequence>
<dbReference type="EMBL" id="CM023481">
    <property type="protein sequence ID" value="KAH6949003.1"/>
    <property type="molecule type" value="Genomic_DNA"/>
</dbReference>
<accession>A0ACB7TPK8</accession>
<gene>
    <name evidence="1" type="ORF">HPB50_027441</name>
</gene>